<reference evidence="10" key="1">
    <citation type="journal article" date="2003" name="Nucleic Acids Res.">
        <title>The enigmatic mitochondrial ORF ymf39 codes for ATP synthase chain b.</title>
        <authorList>
            <person name="Burger G."/>
            <person name="Lang B.F."/>
            <person name="Braun H.P."/>
            <person name="Marx S."/>
        </authorList>
    </citation>
    <scope>NUCLEOTIDE SEQUENCE</scope>
    <source>
        <strain evidence="10">CB</strain>
    </source>
</reference>
<reference evidence="11" key="2">
    <citation type="journal article" date="2004" name="RNA">
        <title>Mitochondrial 3' tRNA editing in the jakobid Seculamonas ecuadoriensis: a novel mechanism and implications for tRNA processing.</title>
        <authorList>
            <person name="Leigh J."/>
            <person name="Lang B.F."/>
        </authorList>
    </citation>
    <scope>NUCLEOTIDE SEQUENCE</scope>
    <source>
        <strain evidence="11">ATCC 50422</strain>
    </source>
</reference>
<keyword evidence="9" id="KW-0812">Transmembrane</keyword>
<reference evidence="11" key="3">
    <citation type="journal article" date="2006" name="RNA">
        <title>Hybrid E. coli--Mitochondrial ribonuclease P RNAs are catalytically active.</title>
        <authorList>
            <person name="Seif E."/>
            <person name="Cadieux A."/>
            <person name="Lang B.F."/>
        </authorList>
    </citation>
    <scope>NUCLEOTIDE SEQUENCE</scope>
    <source>
        <strain evidence="11">ATCC 50422</strain>
    </source>
</reference>
<sequence length="226" mass="26588">MTFLTNQNVLLTLLLFTVAIFVAQDLVIVDEEVLVLLCFVLFLFLLYQTTSHMISSELHSRAMKIRDEFEENHLLQEDVYLTVLHYHGKQLSLQNEIQDLFVWTKEQIKELIQTRSQALTNSLLKETEEKCKWIIMKEQNFLQSMQEETSSYLTSKVISNSAELDALTILEGIEMIENLATFSASQEDDFLEEQEEYDDFDDDDDYYDDDEEDEDDNLDLEEKSQY</sequence>
<comment type="subcellular location">
    <subcellularLocation>
        <location evidence="1">Mitochondrion membrane</location>
    </subcellularLocation>
</comment>
<dbReference type="EMBL" id="AY236973">
    <property type="protein sequence ID" value="AAO45015.1"/>
    <property type="molecule type" value="Genomic_DNA"/>
</dbReference>
<keyword evidence="9" id="KW-1133">Transmembrane helix</keyword>
<dbReference type="GO" id="GO:0045259">
    <property type="term" value="C:proton-transporting ATP synthase complex"/>
    <property type="evidence" value="ECO:0007669"/>
    <property type="project" value="UniProtKB-KW"/>
</dbReference>
<proteinExistence type="predicted"/>
<evidence type="ECO:0000256" key="9">
    <source>
        <dbReference type="SAM" id="Phobius"/>
    </source>
</evidence>
<feature type="transmembrane region" description="Helical" evidence="9">
    <location>
        <begin position="33"/>
        <end position="54"/>
    </location>
</feature>
<reference evidence="11" key="4">
    <citation type="journal article" date="2013" name="Genome Biol. Evol.">
        <title>Strikingly bacteria-like and gene-rich mitochondrial genomes throughout jakobid protists.</title>
        <authorList>
            <person name="Burger G."/>
            <person name="Gray M.W."/>
            <person name="Forget L."/>
            <person name="Lang B.F."/>
        </authorList>
    </citation>
    <scope>NUCLEOTIDE SEQUENCE</scope>
    <source>
        <strain evidence="11">ATCC 50422</strain>
    </source>
</reference>
<accession>Q85IH9</accession>
<keyword evidence="2" id="KW-0813">Transport</keyword>
<dbReference type="GO" id="GO:0031966">
    <property type="term" value="C:mitochondrial membrane"/>
    <property type="evidence" value="ECO:0007669"/>
    <property type="project" value="UniProtKB-SubCell"/>
</dbReference>
<evidence type="ECO:0000313" key="11">
    <source>
        <dbReference type="EMBL" id="AGH24182.1"/>
    </source>
</evidence>
<dbReference type="Pfam" id="PF05405">
    <property type="entry name" value="Mt_ATP-synt_B"/>
    <property type="match status" value="1"/>
</dbReference>
<dbReference type="EC" id="3.6.1.34" evidence="10"/>
<feature type="compositionally biased region" description="Acidic residues" evidence="8">
    <location>
        <begin position="186"/>
        <end position="219"/>
    </location>
</feature>
<keyword evidence="3" id="KW-0138">CF(0)</keyword>
<gene>
    <name evidence="10" type="primary">atp4</name>
</gene>
<dbReference type="EC" id="3.6.3.14" evidence="11"/>
<dbReference type="GO" id="GO:0016787">
    <property type="term" value="F:hydrolase activity"/>
    <property type="evidence" value="ECO:0007669"/>
    <property type="project" value="UniProtKB-KW"/>
</dbReference>
<dbReference type="AlphaFoldDB" id="Q85IH9"/>
<evidence type="ECO:0000256" key="6">
    <source>
        <dbReference type="ARBA" id="ARBA00023128"/>
    </source>
</evidence>
<dbReference type="GO" id="GO:0015986">
    <property type="term" value="P:proton motive force-driven ATP synthesis"/>
    <property type="evidence" value="ECO:0007669"/>
    <property type="project" value="InterPro"/>
</dbReference>
<evidence type="ECO:0000256" key="2">
    <source>
        <dbReference type="ARBA" id="ARBA00022448"/>
    </source>
</evidence>
<dbReference type="RefSeq" id="YP_007890688.1">
    <property type="nucleotide sequence ID" value="NC_021127.1"/>
</dbReference>
<name>Q85IH9_JAKLI</name>
<evidence type="ECO:0000313" key="10">
    <source>
        <dbReference type="EMBL" id="AAO45015.1"/>
    </source>
</evidence>
<keyword evidence="4" id="KW-0375">Hydrogen ion transport</keyword>
<evidence type="ECO:0000256" key="4">
    <source>
        <dbReference type="ARBA" id="ARBA00022781"/>
    </source>
</evidence>
<keyword evidence="6 10" id="KW-0496">Mitochondrion</keyword>
<evidence type="ECO:0000256" key="8">
    <source>
        <dbReference type="SAM" id="MobiDB-lite"/>
    </source>
</evidence>
<keyword evidence="7 9" id="KW-0472">Membrane</keyword>
<dbReference type="EMBL" id="KC353355">
    <property type="protein sequence ID" value="AGH24182.1"/>
    <property type="molecule type" value="Genomic_DNA"/>
</dbReference>
<evidence type="ECO:0000256" key="5">
    <source>
        <dbReference type="ARBA" id="ARBA00023065"/>
    </source>
</evidence>
<keyword evidence="5" id="KW-0406">Ion transport</keyword>
<dbReference type="GeneID" id="15333120"/>
<feature type="region of interest" description="Disordered" evidence="8">
    <location>
        <begin position="185"/>
        <end position="226"/>
    </location>
</feature>
<keyword evidence="10" id="KW-0378">Hydrolase</keyword>
<dbReference type="GO" id="GO:0015078">
    <property type="term" value="F:proton transmembrane transporter activity"/>
    <property type="evidence" value="ECO:0007669"/>
    <property type="project" value="InterPro"/>
</dbReference>
<organism evidence="10">
    <name type="scientific">Jakoba libera</name>
    <name type="common">Flagellate</name>
    <name type="synonym">Cryptobia libera</name>
    <dbReference type="NCBI Taxonomy" id="143017"/>
    <lineage>
        <taxon>Eukaryota</taxon>
        <taxon>Discoba</taxon>
        <taxon>Jakobida</taxon>
        <taxon>Histionina</taxon>
        <taxon>Jakobidae</taxon>
        <taxon>Jakoba</taxon>
    </lineage>
</organism>
<evidence type="ECO:0000256" key="3">
    <source>
        <dbReference type="ARBA" id="ARBA00022547"/>
    </source>
</evidence>
<geneLocation type="mitochondrion" evidence="10"/>
<evidence type="ECO:0000256" key="7">
    <source>
        <dbReference type="ARBA" id="ARBA00023136"/>
    </source>
</evidence>
<protein>
    <submittedName>
        <fullName evidence="10">ATP synthase F0 subunit b</fullName>
        <ecNumber evidence="10">3.6.1.34</ecNumber>
        <ecNumber evidence="11">3.6.3.14</ecNumber>
    </submittedName>
</protein>
<dbReference type="InterPro" id="IPR008688">
    <property type="entry name" value="ATP_synth_Bsub_B/MI25"/>
</dbReference>
<evidence type="ECO:0000256" key="1">
    <source>
        <dbReference type="ARBA" id="ARBA00004325"/>
    </source>
</evidence>